<feature type="region of interest" description="Disordered" evidence="1">
    <location>
        <begin position="86"/>
        <end position="105"/>
    </location>
</feature>
<dbReference type="AlphaFoldDB" id="A0A645BDW1"/>
<gene>
    <name evidence="2" type="ORF">SDC9_110176</name>
</gene>
<accession>A0A645BDW1</accession>
<sequence length="105" mass="11110">MTVAAYDNAAEWEAALSAHDRRIRVEIDAGNRDPRERVSGVAWPPGCHAEQARGRLVRDAIGHGVDPRPLLDDGPPPSNVVVFGWDADGQPWSAGGGEPPTPPAG</sequence>
<reference evidence="2" key="1">
    <citation type="submission" date="2019-08" db="EMBL/GenBank/DDBJ databases">
        <authorList>
            <person name="Kucharzyk K."/>
            <person name="Murdoch R.W."/>
            <person name="Higgins S."/>
            <person name="Loffler F."/>
        </authorList>
    </citation>
    <scope>NUCLEOTIDE SEQUENCE</scope>
</reference>
<organism evidence="2">
    <name type="scientific">bioreactor metagenome</name>
    <dbReference type="NCBI Taxonomy" id="1076179"/>
    <lineage>
        <taxon>unclassified sequences</taxon>
        <taxon>metagenomes</taxon>
        <taxon>ecological metagenomes</taxon>
    </lineage>
</organism>
<evidence type="ECO:0000256" key="1">
    <source>
        <dbReference type="SAM" id="MobiDB-lite"/>
    </source>
</evidence>
<name>A0A645BDW1_9ZZZZ</name>
<evidence type="ECO:0000313" key="2">
    <source>
        <dbReference type="EMBL" id="MPM63296.1"/>
    </source>
</evidence>
<comment type="caution">
    <text evidence="2">The sequence shown here is derived from an EMBL/GenBank/DDBJ whole genome shotgun (WGS) entry which is preliminary data.</text>
</comment>
<protein>
    <submittedName>
        <fullName evidence="2">Uncharacterized protein</fullName>
    </submittedName>
</protein>
<proteinExistence type="predicted"/>
<dbReference type="EMBL" id="VSSQ01019325">
    <property type="protein sequence ID" value="MPM63296.1"/>
    <property type="molecule type" value="Genomic_DNA"/>
</dbReference>